<proteinExistence type="predicted"/>
<dbReference type="PANTHER" id="PTHR45080">
    <property type="entry name" value="CONTACTIN 5"/>
    <property type="match status" value="1"/>
</dbReference>
<dbReference type="FunFam" id="2.60.40.10:FF:000328">
    <property type="entry name" value="CLUMA_CG000981, isoform A"/>
    <property type="match status" value="1"/>
</dbReference>
<dbReference type="GO" id="GO:0008046">
    <property type="term" value="F:axon guidance receptor activity"/>
    <property type="evidence" value="ECO:0007669"/>
    <property type="project" value="TreeGrafter"/>
</dbReference>
<evidence type="ECO:0000256" key="8">
    <source>
        <dbReference type="ARBA" id="ARBA00023319"/>
    </source>
</evidence>
<feature type="chain" id="PRO_5013369844" evidence="10">
    <location>
        <begin position="24"/>
        <end position="964"/>
    </location>
</feature>
<evidence type="ECO:0000256" key="7">
    <source>
        <dbReference type="ARBA" id="ARBA00023180"/>
    </source>
</evidence>
<gene>
    <name evidence="12" type="ORF">KP79_PYT14677</name>
</gene>
<evidence type="ECO:0000313" key="13">
    <source>
        <dbReference type="Proteomes" id="UP000242188"/>
    </source>
</evidence>
<keyword evidence="6" id="KW-1015">Disulfide bond</keyword>
<dbReference type="SMART" id="SM00409">
    <property type="entry name" value="IG"/>
    <property type="match status" value="9"/>
</dbReference>
<feature type="domain" description="Ig-like" evidence="11">
    <location>
        <begin position="508"/>
        <end position="597"/>
    </location>
</feature>
<dbReference type="InterPro" id="IPR013151">
    <property type="entry name" value="Immunoglobulin_dom"/>
</dbReference>
<evidence type="ECO:0000256" key="3">
    <source>
        <dbReference type="ARBA" id="ARBA00022729"/>
    </source>
</evidence>
<dbReference type="GO" id="GO:0043025">
    <property type="term" value="C:neuronal cell body"/>
    <property type="evidence" value="ECO:0007669"/>
    <property type="project" value="TreeGrafter"/>
</dbReference>
<feature type="domain" description="Ig-like" evidence="11">
    <location>
        <begin position="604"/>
        <end position="696"/>
    </location>
</feature>
<feature type="domain" description="Ig-like" evidence="11">
    <location>
        <begin position="407"/>
        <end position="501"/>
    </location>
</feature>
<dbReference type="InterPro" id="IPR036179">
    <property type="entry name" value="Ig-like_dom_sf"/>
</dbReference>
<dbReference type="PROSITE" id="PS50835">
    <property type="entry name" value="IG_LIKE"/>
    <property type="match status" value="8"/>
</dbReference>
<reference evidence="12 13" key="1">
    <citation type="journal article" date="2017" name="Nat. Ecol. Evol.">
        <title>Scallop genome provides insights into evolution of bilaterian karyotype and development.</title>
        <authorList>
            <person name="Wang S."/>
            <person name="Zhang J."/>
            <person name="Jiao W."/>
            <person name="Li J."/>
            <person name="Xun X."/>
            <person name="Sun Y."/>
            <person name="Guo X."/>
            <person name="Huan P."/>
            <person name="Dong B."/>
            <person name="Zhang L."/>
            <person name="Hu X."/>
            <person name="Sun X."/>
            <person name="Wang J."/>
            <person name="Zhao C."/>
            <person name="Wang Y."/>
            <person name="Wang D."/>
            <person name="Huang X."/>
            <person name="Wang R."/>
            <person name="Lv J."/>
            <person name="Li Y."/>
            <person name="Zhang Z."/>
            <person name="Liu B."/>
            <person name="Lu W."/>
            <person name="Hui Y."/>
            <person name="Liang J."/>
            <person name="Zhou Z."/>
            <person name="Hou R."/>
            <person name="Li X."/>
            <person name="Liu Y."/>
            <person name="Li H."/>
            <person name="Ning X."/>
            <person name="Lin Y."/>
            <person name="Zhao L."/>
            <person name="Xing Q."/>
            <person name="Dou J."/>
            <person name="Li Y."/>
            <person name="Mao J."/>
            <person name="Guo H."/>
            <person name="Dou H."/>
            <person name="Li T."/>
            <person name="Mu C."/>
            <person name="Jiang W."/>
            <person name="Fu Q."/>
            <person name="Fu X."/>
            <person name="Miao Y."/>
            <person name="Liu J."/>
            <person name="Yu Q."/>
            <person name="Li R."/>
            <person name="Liao H."/>
            <person name="Li X."/>
            <person name="Kong Y."/>
            <person name="Jiang Z."/>
            <person name="Chourrout D."/>
            <person name="Li R."/>
            <person name="Bao Z."/>
        </authorList>
    </citation>
    <scope>NUCLEOTIDE SEQUENCE [LARGE SCALE GENOMIC DNA]</scope>
    <source>
        <strain evidence="12 13">PY_sf001</strain>
    </source>
</reference>
<dbReference type="InterPro" id="IPR013783">
    <property type="entry name" value="Ig-like_fold"/>
</dbReference>
<dbReference type="SMART" id="SM00406">
    <property type="entry name" value="IGv"/>
    <property type="match status" value="3"/>
</dbReference>
<keyword evidence="3 10" id="KW-0732">Signal</keyword>
<dbReference type="Pfam" id="PF07679">
    <property type="entry name" value="I-set"/>
    <property type="match status" value="3"/>
</dbReference>
<dbReference type="InterPro" id="IPR013098">
    <property type="entry name" value="Ig_I-set"/>
</dbReference>
<feature type="domain" description="Ig-like" evidence="11">
    <location>
        <begin position="703"/>
        <end position="785"/>
    </location>
</feature>
<protein>
    <submittedName>
        <fullName evidence="12">Hemicentin-2</fullName>
    </submittedName>
</protein>
<evidence type="ECO:0000256" key="4">
    <source>
        <dbReference type="ARBA" id="ARBA00022737"/>
    </source>
</evidence>
<evidence type="ECO:0000256" key="1">
    <source>
        <dbReference type="ARBA" id="ARBA00004236"/>
    </source>
</evidence>
<dbReference type="SMART" id="SM00408">
    <property type="entry name" value="IGc2"/>
    <property type="match status" value="8"/>
</dbReference>
<dbReference type="InterPro" id="IPR050958">
    <property type="entry name" value="Cell_Adh-Cytoskel_Orgn"/>
</dbReference>
<evidence type="ECO:0000256" key="10">
    <source>
        <dbReference type="SAM" id="SignalP"/>
    </source>
</evidence>
<organism evidence="12 13">
    <name type="scientific">Mizuhopecten yessoensis</name>
    <name type="common">Japanese scallop</name>
    <name type="synonym">Patinopecten yessoensis</name>
    <dbReference type="NCBI Taxonomy" id="6573"/>
    <lineage>
        <taxon>Eukaryota</taxon>
        <taxon>Metazoa</taxon>
        <taxon>Spiralia</taxon>
        <taxon>Lophotrochozoa</taxon>
        <taxon>Mollusca</taxon>
        <taxon>Bivalvia</taxon>
        <taxon>Autobranchia</taxon>
        <taxon>Pteriomorphia</taxon>
        <taxon>Pectinida</taxon>
        <taxon>Pectinoidea</taxon>
        <taxon>Pectinidae</taxon>
        <taxon>Mizuhopecten</taxon>
    </lineage>
</organism>
<dbReference type="FunFam" id="2.60.40.10:FF:000032">
    <property type="entry name" value="palladin isoform X1"/>
    <property type="match status" value="2"/>
</dbReference>
<dbReference type="InterPro" id="IPR003598">
    <property type="entry name" value="Ig_sub2"/>
</dbReference>
<feature type="domain" description="Ig-like" evidence="11">
    <location>
        <begin position="315"/>
        <end position="390"/>
    </location>
</feature>
<dbReference type="Gene3D" id="2.60.40.10">
    <property type="entry name" value="Immunoglobulins"/>
    <property type="match status" value="9"/>
</dbReference>
<feature type="compositionally biased region" description="Low complexity" evidence="9">
    <location>
        <begin position="882"/>
        <end position="908"/>
    </location>
</feature>
<feature type="domain" description="Ig-like" evidence="11">
    <location>
        <begin position="788"/>
        <end position="877"/>
    </location>
</feature>
<feature type="domain" description="Ig-like" evidence="11">
    <location>
        <begin position="128"/>
        <end position="214"/>
    </location>
</feature>
<evidence type="ECO:0000256" key="6">
    <source>
        <dbReference type="ARBA" id="ARBA00023157"/>
    </source>
</evidence>
<dbReference type="GO" id="GO:0005886">
    <property type="term" value="C:plasma membrane"/>
    <property type="evidence" value="ECO:0007669"/>
    <property type="project" value="UniProtKB-SubCell"/>
</dbReference>
<dbReference type="InterPro" id="IPR013106">
    <property type="entry name" value="Ig_V-set"/>
</dbReference>
<dbReference type="SUPFAM" id="SSF48726">
    <property type="entry name" value="Immunoglobulin"/>
    <property type="match status" value="9"/>
</dbReference>
<feature type="signal peptide" evidence="10">
    <location>
        <begin position="1"/>
        <end position="23"/>
    </location>
</feature>
<keyword evidence="8" id="KW-0393">Immunoglobulin domain</keyword>
<dbReference type="PANTHER" id="PTHR45080:SF8">
    <property type="entry name" value="IG-LIKE DOMAIN-CONTAINING PROTEIN"/>
    <property type="match status" value="1"/>
</dbReference>
<dbReference type="EMBL" id="NEDP02000703">
    <property type="protein sequence ID" value="OWF55308.1"/>
    <property type="molecule type" value="Genomic_DNA"/>
</dbReference>
<dbReference type="InterPro" id="IPR007110">
    <property type="entry name" value="Ig-like_dom"/>
</dbReference>
<evidence type="ECO:0000259" key="11">
    <source>
        <dbReference type="PROSITE" id="PS50835"/>
    </source>
</evidence>
<dbReference type="InterPro" id="IPR003599">
    <property type="entry name" value="Ig_sub"/>
</dbReference>
<comment type="subcellular location">
    <subcellularLocation>
        <location evidence="1">Cell membrane</location>
    </subcellularLocation>
</comment>
<evidence type="ECO:0000256" key="2">
    <source>
        <dbReference type="ARBA" id="ARBA00022475"/>
    </source>
</evidence>
<keyword evidence="2" id="KW-1003">Cell membrane</keyword>
<keyword evidence="5" id="KW-0472">Membrane</keyword>
<dbReference type="AlphaFoldDB" id="A0A210R2Q0"/>
<evidence type="ECO:0000313" key="12">
    <source>
        <dbReference type="EMBL" id="OWF55308.1"/>
    </source>
</evidence>
<evidence type="ECO:0000256" key="9">
    <source>
        <dbReference type="SAM" id="MobiDB-lite"/>
    </source>
</evidence>
<dbReference type="Pfam" id="PF07686">
    <property type="entry name" value="V-set"/>
    <property type="match status" value="1"/>
</dbReference>
<feature type="region of interest" description="Disordered" evidence="9">
    <location>
        <begin position="882"/>
        <end position="917"/>
    </location>
</feature>
<dbReference type="Pfam" id="PF00047">
    <property type="entry name" value="ig"/>
    <property type="match status" value="1"/>
</dbReference>
<name>A0A210R2Q0_MIZYE</name>
<keyword evidence="7" id="KW-0325">Glycoprotein</keyword>
<sequence>MKELLTVVIVCMALTLSEFRVMAEVTFEDTPRNVTVLVGDTAKLPCRVIRLGTYRVLWIKEGDNHPISIGRYIMVSDKRFFSTGGSSDVDWGIAIKDVTFSDEGTFRCMVNSEVRKIREIHLAVLSPPKITSFSPSQLTVRAGDSVELTCLTEGVPPPTVLWYENDRFTGEMTETLLIPNITGTMGGRYLGHREYECRVDNGVPPTRMRKIEVTVHFAPILQLITLNDTTIPAGSDVNMTFICMGNPTTFVNWDHGSQALHEGQDRHAFETKNGIVRSLIIRGVKSDEFGLYRAQCTNGFGSAEARFLINEMVPPDIDLTRSSRNQTLYLGDRLEMVCYSTSDSAEFSWYKSADLNINGTSELPVGSGNTFTIPSVQASDAGLYVCMTGNMAGFTTHHIGVFIRARPLLETTPLNITAKRGFSVTLPCSIQNLGTHRVMWMSQYNVAITLDDRIILPDSRYSLARTYDKDWGLVINNVKPTDEGVYKCVVHSYPILEKQISLIVLVSPTIDNQMTSNNMAVSEFDDVTLRCHVRGNPKPDITWYRRVSGSDHQALARERLSQTGNILNIPNITRHSAGEYICYASNGIEPSASKNISVDVLYAPEIQTMMRNMGQYLGRDSTLECTAEGSPIPEMKWYINGQRLTDSWKFKTTNYVEPLDGVVTSALLIRNIDRIDYRVYTCESTNAHGTAQHNITVFPLGAPEVIVEQSSRSMIVQEGTEIDLECFASGTPSPTVTWSKDDGQTEIGPGTVTLTNIQGDDAGTYACVAENPLGSDTLSIQIDVEYPPMVSVAMSEYSIITGRTAAIDCTVRGRPQPRMSWRKDGSSDDSVVDITEVGDSTWTMTLRIDSVTSEDFGTYICEAVNSANSSSSEIQLIEIQTTTETPTAEPTSTPTPEPSTTMKESTTTMQKDNVHNPAEEIKATSSKTSEMGTDSPVGGPNASPIFRATLTSILLAVVTTLSLW</sequence>
<dbReference type="GO" id="GO:0007156">
    <property type="term" value="P:homophilic cell adhesion via plasma membrane adhesion molecules"/>
    <property type="evidence" value="ECO:0007669"/>
    <property type="project" value="TreeGrafter"/>
</dbReference>
<dbReference type="OrthoDB" id="5985519at2759"/>
<comment type="caution">
    <text evidence="12">The sequence shown here is derived from an EMBL/GenBank/DDBJ whole genome shotgun (WGS) entry which is preliminary data.</text>
</comment>
<evidence type="ECO:0000256" key="5">
    <source>
        <dbReference type="ARBA" id="ARBA00023136"/>
    </source>
</evidence>
<keyword evidence="4" id="KW-0677">Repeat</keyword>
<feature type="domain" description="Ig-like" evidence="11">
    <location>
        <begin position="23"/>
        <end position="118"/>
    </location>
</feature>
<dbReference type="Pfam" id="PF13927">
    <property type="entry name" value="Ig_3"/>
    <property type="match status" value="4"/>
</dbReference>
<dbReference type="Proteomes" id="UP000242188">
    <property type="component" value="Unassembled WGS sequence"/>
</dbReference>
<dbReference type="GO" id="GO:0030424">
    <property type="term" value="C:axon"/>
    <property type="evidence" value="ECO:0007669"/>
    <property type="project" value="TreeGrafter"/>
</dbReference>
<accession>A0A210R2Q0</accession>
<keyword evidence="13" id="KW-1185">Reference proteome</keyword>
<dbReference type="GO" id="GO:0050808">
    <property type="term" value="P:synapse organization"/>
    <property type="evidence" value="ECO:0007669"/>
    <property type="project" value="TreeGrafter"/>
</dbReference>